<protein>
    <submittedName>
        <fullName evidence="1">Uncharacterized protein</fullName>
    </submittedName>
</protein>
<name>A0ACB9MTQ6_BAUVA</name>
<evidence type="ECO:0000313" key="1">
    <source>
        <dbReference type="EMBL" id="KAI4327101.1"/>
    </source>
</evidence>
<proteinExistence type="predicted"/>
<dbReference type="Proteomes" id="UP000828941">
    <property type="component" value="Chromosome 8"/>
</dbReference>
<comment type="caution">
    <text evidence="1">The sequence shown here is derived from an EMBL/GenBank/DDBJ whole genome shotgun (WGS) entry which is preliminary data.</text>
</comment>
<accession>A0ACB9MTQ6</accession>
<keyword evidence="2" id="KW-1185">Reference proteome</keyword>
<gene>
    <name evidence="1" type="ORF">L6164_019601</name>
</gene>
<organism evidence="1 2">
    <name type="scientific">Bauhinia variegata</name>
    <name type="common">Purple orchid tree</name>
    <name type="synonym">Phanera variegata</name>
    <dbReference type="NCBI Taxonomy" id="167791"/>
    <lineage>
        <taxon>Eukaryota</taxon>
        <taxon>Viridiplantae</taxon>
        <taxon>Streptophyta</taxon>
        <taxon>Embryophyta</taxon>
        <taxon>Tracheophyta</taxon>
        <taxon>Spermatophyta</taxon>
        <taxon>Magnoliopsida</taxon>
        <taxon>eudicotyledons</taxon>
        <taxon>Gunneridae</taxon>
        <taxon>Pentapetalae</taxon>
        <taxon>rosids</taxon>
        <taxon>fabids</taxon>
        <taxon>Fabales</taxon>
        <taxon>Fabaceae</taxon>
        <taxon>Cercidoideae</taxon>
        <taxon>Cercideae</taxon>
        <taxon>Bauhiniinae</taxon>
        <taxon>Bauhinia</taxon>
    </lineage>
</organism>
<evidence type="ECO:0000313" key="2">
    <source>
        <dbReference type="Proteomes" id="UP000828941"/>
    </source>
</evidence>
<reference evidence="1 2" key="1">
    <citation type="journal article" date="2022" name="DNA Res.">
        <title>Chromosomal-level genome assembly of the orchid tree Bauhinia variegata (Leguminosae; Cercidoideae) supports the allotetraploid origin hypothesis of Bauhinia.</title>
        <authorList>
            <person name="Zhong Y."/>
            <person name="Chen Y."/>
            <person name="Zheng D."/>
            <person name="Pang J."/>
            <person name="Liu Y."/>
            <person name="Luo S."/>
            <person name="Meng S."/>
            <person name="Qian L."/>
            <person name="Wei D."/>
            <person name="Dai S."/>
            <person name="Zhou R."/>
        </authorList>
    </citation>
    <scope>NUCLEOTIDE SEQUENCE [LARGE SCALE GENOMIC DNA]</scope>
    <source>
        <strain evidence="1">BV-YZ2020</strain>
    </source>
</reference>
<sequence length="84" mass="9488">MSWSWLFGHGRFLLHSLGLFSAGILFLMFSLELFCGVFEALFTFHFLKFQFISSSSRNWGSTLAFVKVANSISYVNGIAFSGFL</sequence>
<dbReference type="EMBL" id="CM039433">
    <property type="protein sequence ID" value="KAI4327101.1"/>
    <property type="molecule type" value="Genomic_DNA"/>
</dbReference>